<dbReference type="GO" id="GO:0008097">
    <property type="term" value="F:5S rRNA binding"/>
    <property type="evidence" value="ECO:0007669"/>
    <property type="project" value="InterPro"/>
</dbReference>
<dbReference type="Proteomes" id="UP000269226">
    <property type="component" value="Chromosome"/>
</dbReference>
<dbReference type="CDD" id="cd00495">
    <property type="entry name" value="Ribosomal_L25_TL5_CTC"/>
    <property type="match status" value="1"/>
</dbReference>
<accession>A0A2Z5Y162</accession>
<dbReference type="InterPro" id="IPR020930">
    <property type="entry name" value="Ribosomal_uL5_bac-type"/>
</dbReference>
<reference evidence="9 10" key="1">
    <citation type="submission" date="2018-01" db="EMBL/GenBank/DDBJ databases">
        <title>Whole genome sequence of Melissococcus plutonius DAT561.</title>
        <authorList>
            <person name="Okumura K."/>
            <person name="Takamatsu D."/>
            <person name="Okura M."/>
        </authorList>
    </citation>
    <scope>NUCLEOTIDE SEQUENCE [LARGE SCALE GENOMIC DNA]</scope>
    <source>
        <strain evidence="9 10">DAT561</strain>
    </source>
</reference>
<dbReference type="PANTHER" id="PTHR33284:SF1">
    <property type="entry name" value="RIBOSOMAL PROTEIN L25_GLN-TRNA SYNTHETASE, ANTI-CODON-BINDING DOMAIN-CONTAINING PROTEIN"/>
    <property type="match status" value="1"/>
</dbReference>
<comment type="function">
    <text evidence="5">This is one of the proteins that binds to the 5S RNA in the ribosome where it forms part of the central protuberance.</text>
</comment>
<dbReference type="RefSeq" id="WP_015694606.1">
    <property type="nucleotide sequence ID" value="NZ_AP018492.1"/>
</dbReference>
<dbReference type="GO" id="GO:0003735">
    <property type="term" value="F:structural constituent of ribosome"/>
    <property type="evidence" value="ECO:0007669"/>
    <property type="project" value="InterPro"/>
</dbReference>
<organism evidence="9 10">
    <name type="scientific">Melissococcus plutonius</name>
    <dbReference type="NCBI Taxonomy" id="33970"/>
    <lineage>
        <taxon>Bacteria</taxon>
        <taxon>Bacillati</taxon>
        <taxon>Bacillota</taxon>
        <taxon>Bacilli</taxon>
        <taxon>Lactobacillales</taxon>
        <taxon>Enterococcaceae</taxon>
        <taxon>Melissococcus</taxon>
    </lineage>
</organism>
<dbReference type="Pfam" id="PF14693">
    <property type="entry name" value="Ribosomal_TL5_C"/>
    <property type="match status" value="1"/>
</dbReference>
<dbReference type="EMBL" id="AP018492">
    <property type="protein sequence ID" value="BBC60541.1"/>
    <property type="molecule type" value="Genomic_DNA"/>
</dbReference>
<comment type="similarity">
    <text evidence="5">Belongs to the bacterial ribosomal protein bL25 family. CTC subfamily.</text>
</comment>
<keyword evidence="3 5" id="KW-0689">Ribosomal protein</keyword>
<dbReference type="InterPro" id="IPR020056">
    <property type="entry name" value="Rbsml_bL25/Gln-tRNA_synth_N"/>
</dbReference>
<dbReference type="InterPro" id="IPR001021">
    <property type="entry name" value="Ribosomal_bL25_long"/>
</dbReference>
<dbReference type="Pfam" id="PF01386">
    <property type="entry name" value="Ribosomal_L25p"/>
    <property type="match status" value="1"/>
</dbReference>
<dbReference type="InterPro" id="IPR020057">
    <property type="entry name" value="Ribosomal_bL25_b-dom"/>
</dbReference>
<comment type="subunit">
    <text evidence="5">Part of the 50S ribosomal subunit; part of the 5S rRNA/L5/L18/L25 subcomplex. Contacts the 5S rRNA. Binds to the 5S rRNA independently of L5 and L18.</text>
</comment>
<dbReference type="HAMAP" id="MF_01334">
    <property type="entry name" value="Ribosomal_bL25_CTC"/>
    <property type="match status" value="1"/>
</dbReference>
<feature type="region of interest" description="Disordered" evidence="6">
    <location>
        <begin position="182"/>
        <end position="209"/>
    </location>
</feature>
<protein>
    <recommendedName>
        <fullName evidence="5">Large ribosomal subunit protein bL25</fullName>
    </recommendedName>
    <alternativeName>
        <fullName evidence="5">General stress protein CTC</fullName>
    </alternativeName>
</protein>
<evidence type="ECO:0000256" key="3">
    <source>
        <dbReference type="ARBA" id="ARBA00022980"/>
    </source>
</evidence>
<dbReference type="SUPFAM" id="SSF50715">
    <property type="entry name" value="Ribosomal protein L25-like"/>
    <property type="match status" value="1"/>
</dbReference>
<name>A0A2Z5Y162_9ENTE</name>
<evidence type="ECO:0000256" key="4">
    <source>
        <dbReference type="ARBA" id="ARBA00023274"/>
    </source>
</evidence>
<proteinExistence type="inferred from homology"/>
<dbReference type="AlphaFoldDB" id="A0A2Z5Y162"/>
<evidence type="ECO:0000256" key="6">
    <source>
        <dbReference type="SAM" id="MobiDB-lite"/>
    </source>
</evidence>
<evidence type="ECO:0000259" key="7">
    <source>
        <dbReference type="Pfam" id="PF01386"/>
    </source>
</evidence>
<dbReference type="NCBIfam" id="NF004133">
    <property type="entry name" value="PRK05618.2-4"/>
    <property type="match status" value="1"/>
</dbReference>
<keyword evidence="2 5" id="KW-0694">RNA-binding</keyword>
<keyword evidence="4 5" id="KW-0687">Ribonucleoprotein</keyword>
<dbReference type="GeneID" id="57042965"/>
<dbReference type="PANTHER" id="PTHR33284">
    <property type="entry name" value="RIBOSOMAL PROTEIN L25/GLN-TRNA SYNTHETASE, ANTI-CODON-BINDING DOMAIN-CONTAINING PROTEIN"/>
    <property type="match status" value="1"/>
</dbReference>
<dbReference type="GO" id="GO:0022625">
    <property type="term" value="C:cytosolic large ribosomal subunit"/>
    <property type="evidence" value="ECO:0007669"/>
    <property type="project" value="TreeGrafter"/>
</dbReference>
<dbReference type="Gene3D" id="2.170.120.20">
    <property type="entry name" value="Ribosomal protein L25, beta domain"/>
    <property type="match status" value="1"/>
</dbReference>
<evidence type="ECO:0000256" key="5">
    <source>
        <dbReference type="HAMAP-Rule" id="MF_01334"/>
    </source>
</evidence>
<evidence type="ECO:0000313" key="10">
    <source>
        <dbReference type="Proteomes" id="UP000269226"/>
    </source>
</evidence>
<dbReference type="InterPro" id="IPR011035">
    <property type="entry name" value="Ribosomal_bL25/Gln-tRNA_synth"/>
</dbReference>
<dbReference type="GO" id="GO:0006412">
    <property type="term" value="P:translation"/>
    <property type="evidence" value="ECO:0007669"/>
    <property type="project" value="UniProtKB-UniRule"/>
</dbReference>
<dbReference type="InterPro" id="IPR029751">
    <property type="entry name" value="Ribosomal_L25_dom"/>
</dbReference>
<evidence type="ECO:0000256" key="1">
    <source>
        <dbReference type="ARBA" id="ARBA00022730"/>
    </source>
</evidence>
<keyword evidence="1 5" id="KW-0699">rRNA-binding</keyword>
<feature type="compositionally biased region" description="Polar residues" evidence="6">
    <location>
        <begin position="192"/>
        <end position="203"/>
    </location>
</feature>
<evidence type="ECO:0000259" key="8">
    <source>
        <dbReference type="Pfam" id="PF14693"/>
    </source>
</evidence>
<gene>
    <name evidence="5" type="primary">rplY</name>
    <name evidence="5" type="synonym">ctc</name>
    <name evidence="9" type="ORF">DAT561_0404</name>
</gene>
<sequence length="209" mass="23002">MSVSLAVKERAVRPRSIRNQLRRKGKVPAIVYGHEIKSIPIFFDEKELLYILRNNGSNVVITMTINNKKINTLLTNTQLDTFNKQMRHAEFLSVNMNEATEVETDVVLTGEASGVKAGGILTQNLYTILVSTTPEQLPENIEVDISNLGIGEAITVGDLPKNPTYELVTSPDEQIASVAEATTAPLGEETIENTNELDNTSETTETETK</sequence>
<dbReference type="InterPro" id="IPR037121">
    <property type="entry name" value="Ribosomal_bL25_C"/>
</dbReference>
<evidence type="ECO:0000313" key="9">
    <source>
        <dbReference type="EMBL" id="BBC60541.1"/>
    </source>
</evidence>
<dbReference type="Gene3D" id="2.40.240.10">
    <property type="entry name" value="Ribosomal Protein L25, Chain P"/>
    <property type="match status" value="1"/>
</dbReference>
<feature type="domain" description="Large ribosomal subunit protein bL25 beta" evidence="8">
    <location>
        <begin position="101"/>
        <end position="181"/>
    </location>
</feature>
<dbReference type="NCBIfam" id="TIGR00731">
    <property type="entry name" value="bL25_bact_ctc"/>
    <property type="match status" value="1"/>
</dbReference>
<evidence type="ECO:0000256" key="2">
    <source>
        <dbReference type="ARBA" id="ARBA00022884"/>
    </source>
</evidence>
<feature type="domain" description="Large ribosomal subunit protein bL25 L25" evidence="7">
    <location>
        <begin position="5"/>
        <end position="91"/>
    </location>
</feature>